<dbReference type="PANTHER" id="PTHR43547:SF2">
    <property type="entry name" value="HYBRID SIGNAL TRANSDUCTION HISTIDINE KINASE C"/>
    <property type="match status" value="1"/>
</dbReference>
<dbReference type="InterPro" id="IPR011006">
    <property type="entry name" value="CheY-like_superfamily"/>
</dbReference>
<name>A0A1Z4JSN1_LEPBY</name>
<comment type="catalytic activity">
    <reaction evidence="1">
        <text>ATP + protein L-histidine = ADP + protein N-phospho-L-histidine.</text>
        <dbReference type="EC" id="2.7.13.3"/>
    </reaction>
</comment>
<dbReference type="InterPro" id="IPR003594">
    <property type="entry name" value="HATPase_dom"/>
</dbReference>
<evidence type="ECO:0000259" key="10">
    <source>
        <dbReference type="PROSITE" id="PS50110"/>
    </source>
</evidence>
<keyword evidence="5 11" id="KW-0418">Kinase</keyword>
<feature type="domain" description="Response regulatory" evidence="10">
    <location>
        <begin position="305"/>
        <end position="420"/>
    </location>
</feature>
<evidence type="ECO:0000256" key="6">
    <source>
        <dbReference type="ARBA" id="ARBA00023012"/>
    </source>
</evidence>
<dbReference type="PRINTS" id="PR00344">
    <property type="entry name" value="BCTRLSENSOR"/>
</dbReference>
<dbReference type="InterPro" id="IPR036890">
    <property type="entry name" value="HATPase_C_sf"/>
</dbReference>
<dbReference type="Proteomes" id="UP000217895">
    <property type="component" value="Plasmid Plasmid2 dna"/>
</dbReference>
<evidence type="ECO:0000256" key="5">
    <source>
        <dbReference type="ARBA" id="ARBA00022777"/>
    </source>
</evidence>
<keyword evidence="6" id="KW-0902">Two-component regulatory system</keyword>
<dbReference type="SUPFAM" id="SSF52172">
    <property type="entry name" value="CheY-like"/>
    <property type="match status" value="1"/>
</dbReference>
<dbReference type="CDD" id="cd17580">
    <property type="entry name" value="REC_2_DhkD-like"/>
    <property type="match status" value="1"/>
</dbReference>
<evidence type="ECO:0000256" key="8">
    <source>
        <dbReference type="PROSITE-ProRule" id="PRU00169"/>
    </source>
</evidence>
<dbReference type="EC" id="2.7.13.3" evidence="3"/>
<organism evidence="11 12">
    <name type="scientific">Leptolyngbya boryana NIES-2135</name>
    <dbReference type="NCBI Taxonomy" id="1973484"/>
    <lineage>
        <taxon>Bacteria</taxon>
        <taxon>Bacillati</taxon>
        <taxon>Cyanobacteriota</taxon>
        <taxon>Cyanophyceae</taxon>
        <taxon>Leptolyngbyales</taxon>
        <taxon>Leptolyngbyaceae</taxon>
        <taxon>Leptolyngbya group</taxon>
        <taxon>Leptolyngbya</taxon>
    </lineage>
</organism>
<dbReference type="Pfam" id="PF00512">
    <property type="entry name" value="HisKA"/>
    <property type="match status" value="1"/>
</dbReference>
<dbReference type="CDD" id="cd16922">
    <property type="entry name" value="HATPase_EvgS-ArcB-TorS-like"/>
    <property type="match status" value="1"/>
</dbReference>
<dbReference type="PROSITE" id="PS50110">
    <property type="entry name" value="RESPONSE_REGULATORY"/>
    <property type="match status" value="1"/>
</dbReference>
<accession>A0A1Z4JSN1</accession>
<reference evidence="11 12" key="1">
    <citation type="submission" date="2017-06" db="EMBL/GenBank/DDBJ databases">
        <title>Genome sequencing of cyanobaciteial culture collection at National Institute for Environmental Studies (NIES).</title>
        <authorList>
            <person name="Hirose Y."/>
            <person name="Shimura Y."/>
            <person name="Fujisawa T."/>
            <person name="Nakamura Y."/>
            <person name="Kawachi M."/>
        </authorList>
    </citation>
    <scope>NUCLEOTIDE SEQUENCE [LARGE SCALE GENOMIC DNA]</scope>
    <source>
        <strain evidence="11 12">NIES-2135</strain>
        <plasmid evidence="12">Plasmid Plasmid2 dna</plasmid>
    </source>
</reference>
<dbReference type="CDD" id="cd00082">
    <property type="entry name" value="HisKA"/>
    <property type="match status" value="1"/>
</dbReference>
<keyword evidence="11" id="KW-0614">Plasmid</keyword>
<feature type="modified residue" description="4-aspartylphosphate" evidence="8">
    <location>
        <position position="354"/>
    </location>
</feature>
<dbReference type="InterPro" id="IPR004358">
    <property type="entry name" value="Sig_transdc_His_kin-like_C"/>
</dbReference>
<gene>
    <name evidence="11" type="ORF">NIES2135_65600</name>
</gene>
<dbReference type="GO" id="GO:0000155">
    <property type="term" value="F:phosphorelay sensor kinase activity"/>
    <property type="evidence" value="ECO:0007669"/>
    <property type="project" value="InterPro"/>
</dbReference>
<geneLocation type="plasmid" evidence="11">
    <name>plasmid2</name>
</geneLocation>
<comment type="similarity">
    <text evidence="2">In the N-terminal section; belongs to the phytochrome family.</text>
</comment>
<dbReference type="FunFam" id="3.30.565.10:FF:000010">
    <property type="entry name" value="Sensor histidine kinase RcsC"/>
    <property type="match status" value="1"/>
</dbReference>
<evidence type="ECO:0000259" key="9">
    <source>
        <dbReference type="PROSITE" id="PS50109"/>
    </source>
</evidence>
<keyword evidence="4 8" id="KW-0597">Phosphoprotein</keyword>
<evidence type="ECO:0000313" key="11">
    <source>
        <dbReference type="EMBL" id="BAY59683.1"/>
    </source>
</evidence>
<dbReference type="SMART" id="SM00448">
    <property type="entry name" value="REC"/>
    <property type="match status" value="1"/>
</dbReference>
<protein>
    <recommendedName>
        <fullName evidence="7">Circadian input-output histidine kinase CikA</fullName>
        <ecNumber evidence="3">2.7.13.3</ecNumber>
    </recommendedName>
</protein>
<dbReference type="SUPFAM" id="SSF47384">
    <property type="entry name" value="Homodimeric domain of signal transducing histidine kinase"/>
    <property type="match status" value="1"/>
</dbReference>
<dbReference type="InterPro" id="IPR001789">
    <property type="entry name" value="Sig_transdc_resp-reg_receiver"/>
</dbReference>
<evidence type="ECO:0000256" key="7">
    <source>
        <dbReference type="ARBA" id="ARBA00074306"/>
    </source>
</evidence>
<dbReference type="Gene3D" id="3.40.50.2300">
    <property type="match status" value="1"/>
</dbReference>
<dbReference type="SMART" id="SM00387">
    <property type="entry name" value="HATPase_c"/>
    <property type="match status" value="1"/>
</dbReference>
<keyword evidence="12" id="KW-1185">Reference proteome</keyword>
<evidence type="ECO:0000256" key="3">
    <source>
        <dbReference type="ARBA" id="ARBA00012438"/>
    </source>
</evidence>
<dbReference type="Gene3D" id="3.30.565.10">
    <property type="entry name" value="Histidine kinase-like ATPase, C-terminal domain"/>
    <property type="match status" value="1"/>
</dbReference>
<evidence type="ECO:0000313" key="12">
    <source>
        <dbReference type="Proteomes" id="UP000217895"/>
    </source>
</evidence>
<dbReference type="Pfam" id="PF02518">
    <property type="entry name" value="HATPase_c"/>
    <property type="match status" value="1"/>
</dbReference>
<evidence type="ECO:0000256" key="4">
    <source>
        <dbReference type="ARBA" id="ARBA00022553"/>
    </source>
</evidence>
<proteinExistence type="inferred from homology"/>
<dbReference type="AlphaFoldDB" id="A0A1Z4JSN1"/>
<dbReference type="Gene3D" id="1.10.287.130">
    <property type="match status" value="1"/>
</dbReference>
<feature type="domain" description="Histidine kinase" evidence="9">
    <location>
        <begin position="58"/>
        <end position="276"/>
    </location>
</feature>
<dbReference type="EMBL" id="AP018205">
    <property type="protein sequence ID" value="BAY59683.1"/>
    <property type="molecule type" value="Genomic_DNA"/>
</dbReference>
<evidence type="ECO:0000256" key="2">
    <source>
        <dbReference type="ARBA" id="ARBA00006402"/>
    </source>
</evidence>
<keyword evidence="5 11" id="KW-0808">Transferase</keyword>
<dbReference type="SUPFAM" id="SSF55874">
    <property type="entry name" value="ATPase domain of HSP90 chaperone/DNA topoisomerase II/histidine kinase"/>
    <property type="match status" value="1"/>
</dbReference>
<sequence length="429" mass="47624">MMLFKLRFYFARGLFKKNLEVQQQAAQLIAKTAEIIRAQAARQQAENANRLKDEFLAIVSHELRTPLNSILGWSQLLLDREFDPATTRRALETINRNAQAQAQLIEDILDVSRLMRGKVELSIHPIDLASFLDATVESVRPQADAKSIQLSMHLDPTIGKIEADPVRLRQIIWNLLTNSIKFTPEGGQVELQVMPANSRIELQIRDTGIGIDPTFLPHIFDHFRQADSSSTRAHGGLGLGLAIVRQLVELHNGKIEAHSQGCNQGTTFRVHLPISNWHPETIADSAPNVMAATTVEEIPSLEQLQILVVEDHTDNREMVQKVLEEAGAIVIAMCSAEAEIAALEHTQPDVIVSDIAMPGEDGYDSIRHIRASRGRDIPAIALTAYARPEDQRQALNAGFHKHLSKPINAQELVRIIAQLVERSNGCSGK</sequence>
<dbReference type="InterPro" id="IPR005467">
    <property type="entry name" value="His_kinase_dom"/>
</dbReference>
<dbReference type="PANTHER" id="PTHR43547">
    <property type="entry name" value="TWO-COMPONENT HISTIDINE KINASE"/>
    <property type="match status" value="1"/>
</dbReference>
<dbReference type="PROSITE" id="PS50109">
    <property type="entry name" value="HIS_KIN"/>
    <property type="match status" value="1"/>
</dbReference>
<dbReference type="InterPro" id="IPR036097">
    <property type="entry name" value="HisK_dim/P_sf"/>
</dbReference>
<dbReference type="InterPro" id="IPR003661">
    <property type="entry name" value="HisK_dim/P_dom"/>
</dbReference>
<dbReference type="SMART" id="SM00388">
    <property type="entry name" value="HisKA"/>
    <property type="match status" value="1"/>
</dbReference>
<dbReference type="Pfam" id="PF00072">
    <property type="entry name" value="Response_reg"/>
    <property type="match status" value="1"/>
</dbReference>
<evidence type="ECO:0000256" key="1">
    <source>
        <dbReference type="ARBA" id="ARBA00000085"/>
    </source>
</evidence>